<reference evidence="2 3" key="1">
    <citation type="submission" date="2019-02" db="EMBL/GenBank/DDBJ databases">
        <title>Deep-cultivation of Planctomycetes and their phenomic and genomic characterization uncovers novel biology.</title>
        <authorList>
            <person name="Wiegand S."/>
            <person name="Jogler M."/>
            <person name="Boedeker C."/>
            <person name="Pinto D."/>
            <person name="Vollmers J."/>
            <person name="Rivas-Marin E."/>
            <person name="Kohn T."/>
            <person name="Peeters S.H."/>
            <person name="Heuer A."/>
            <person name="Rast P."/>
            <person name="Oberbeckmann S."/>
            <person name="Bunk B."/>
            <person name="Jeske O."/>
            <person name="Meyerdierks A."/>
            <person name="Storesund J.E."/>
            <person name="Kallscheuer N."/>
            <person name="Luecker S."/>
            <person name="Lage O.M."/>
            <person name="Pohl T."/>
            <person name="Merkel B.J."/>
            <person name="Hornburger P."/>
            <person name="Mueller R.-W."/>
            <person name="Bruemmer F."/>
            <person name="Labrenz M."/>
            <person name="Spormann A.M."/>
            <person name="Op Den Camp H."/>
            <person name="Overmann J."/>
            <person name="Amann R."/>
            <person name="Jetten M.S.M."/>
            <person name="Mascher T."/>
            <person name="Medema M.H."/>
            <person name="Devos D.P."/>
            <person name="Kaster A.-K."/>
            <person name="Ovreas L."/>
            <person name="Rohde M."/>
            <person name="Galperin M.Y."/>
            <person name="Jogler C."/>
        </authorList>
    </citation>
    <scope>NUCLEOTIDE SEQUENCE [LARGE SCALE GENOMIC DNA]</scope>
    <source>
        <strain evidence="2 3">Pla22</strain>
    </source>
</reference>
<proteinExistence type="predicted"/>
<gene>
    <name evidence="2" type="ORF">Pla22_02940</name>
</gene>
<accession>A0A5C5WPS0</accession>
<dbReference type="AlphaFoldDB" id="A0A5C5WPS0"/>
<dbReference type="EMBL" id="SJPI01000001">
    <property type="protein sequence ID" value="TWT52668.1"/>
    <property type="molecule type" value="Genomic_DNA"/>
</dbReference>
<organism evidence="2 3">
    <name type="scientific">Rubripirellula amarantea</name>
    <dbReference type="NCBI Taxonomy" id="2527999"/>
    <lineage>
        <taxon>Bacteria</taxon>
        <taxon>Pseudomonadati</taxon>
        <taxon>Planctomycetota</taxon>
        <taxon>Planctomycetia</taxon>
        <taxon>Pirellulales</taxon>
        <taxon>Pirellulaceae</taxon>
        <taxon>Rubripirellula</taxon>
    </lineage>
</organism>
<evidence type="ECO:0000256" key="1">
    <source>
        <dbReference type="SAM" id="MobiDB-lite"/>
    </source>
</evidence>
<comment type="caution">
    <text evidence="2">The sequence shown here is derived from an EMBL/GenBank/DDBJ whole genome shotgun (WGS) entry which is preliminary data.</text>
</comment>
<feature type="compositionally biased region" description="Basic and acidic residues" evidence="1">
    <location>
        <begin position="179"/>
        <end position="191"/>
    </location>
</feature>
<dbReference type="Proteomes" id="UP000316598">
    <property type="component" value="Unassembled WGS sequence"/>
</dbReference>
<evidence type="ECO:0008006" key="4">
    <source>
        <dbReference type="Google" id="ProtNLM"/>
    </source>
</evidence>
<evidence type="ECO:0000313" key="2">
    <source>
        <dbReference type="EMBL" id="TWT52668.1"/>
    </source>
</evidence>
<keyword evidence="3" id="KW-1185">Reference proteome</keyword>
<evidence type="ECO:0000313" key="3">
    <source>
        <dbReference type="Proteomes" id="UP000316598"/>
    </source>
</evidence>
<sequence>MNYGDRDPDQERRSGPRVAAETRFKMEYNYRSSPRWQIQNRESDRVLIIRLRLRDVKLETTHEIWFRRKPKLENFWQDPLVQHELDHVRISSDPRLRKRFLELVGKPGKIELTLEPTDKVDAAFVRQAVQKHVANSFDQVSELASIRYRELDRLTRHGRSPVPAEFQRDILDLPTPENASHDASPDSSETK</sequence>
<protein>
    <recommendedName>
        <fullName evidence="4">DUF922 domain-containing protein</fullName>
    </recommendedName>
</protein>
<feature type="region of interest" description="Disordered" evidence="1">
    <location>
        <begin position="162"/>
        <end position="191"/>
    </location>
</feature>
<name>A0A5C5WPS0_9BACT</name>